<dbReference type="PANTHER" id="PTHR23402:SF1">
    <property type="entry name" value="PYROGLUTAMYL-PEPTIDASE I"/>
    <property type="match status" value="1"/>
</dbReference>
<keyword evidence="2" id="KW-0645">Protease</keyword>
<evidence type="ECO:0000256" key="1">
    <source>
        <dbReference type="ARBA" id="ARBA00006641"/>
    </source>
</evidence>
<reference evidence="5" key="1">
    <citation type="submission" date="2020-06" db="EMBL/GenBank/DDBJ databases">
        <title>Draft genome of Bugula neritina, a colonial animal packing powerful symbionts and potential medicines.</title>
        <authorList>
            <person name="Rayko M."/>
        </authorList>
    </citation>
    <scope>NUCLEOTIDE SEQUENCE [LARGE SCALE GENOMIC DNA]</scope>
    <source>
        <strain evidence="5">Kwan_BN1</strain>
    </source>
</reference>
<name>A0A7J7KNJ3_BUGNE</name>
<dbReference type="PANTHER" id="PTHR23402">
    <property type="entry name" value="PROTEASE FAMILY C15 PYROGLUTAMYL-PEPTIDASE I-RELATED"/>
    <property type="match status" value="1"/>
</dbReference>
<evidence type="ECO:0000313" key="6">
    <source>
        <dbReference type="Proteomes" id="UP000593567"/>
    </source>
</evidence>
<dbReference type="EMBL" id="VXIV02000212">
    <property type="protein sequence ID" value="KAF6039760.1"/>
    <property type="molecule type" value="Genomic_DNA"/>
</dbReference>
<dbReference type="Gene3D" id="3.40.630.20">
    <property type="entry name" value="Peptidase C15, pyroglutamyl peptidase I-like"/>
    <property type="match status" value="1"/>
</dbReference>
<keyword evidence="3" id="KW-0378">Hydrolase</keyword>
<dbReference type="InterPro" id="IPR016125">
    <property type="entry name" value="Peptidase_C15-like"/>
</dbReference>
<dbReference type="GO" id="GO:0006508">
    <property type="term" value="P:proteolysis"/>
    <property type="evidence" value="ECO:0007669"/>
    <property type="project" value="UniProtKB-KW"/>
</dbReference>
<keyword evidence="4" id="KW-0788">Thiol protease</keyword>
<dbReference type="SUPFAM" id="SSF53182">
    <property type="entry name" value="Pyrrolidone carboxyl peptidase (pyroglutamate aminopeptidase)"/>
    <property type="match status" value="1"/>
</dbReference>
<dbReference type="OrthoDB" id="407146at2759"/>
<keyword evidence="6" id="KW-1185">Reference proteome</keyword>
<protein>
    <submittedName>
        <fullName evidence="5">PGPEP1</fullName>
    </submittedName>
</protein>
<dbReference type="Pfam" id="PF01470">
    <property type="entry name" value="Peptidase_C15"/>
    <property type="match status" value="1"/>
</dbReference>
<comment type="caution">
    <text evidence="5">The sequence shown here is derived from an EMBL/GenBank/DDBJ whole genome shotgun (WGS) entry which is preliminary data.</text>
</comment>
<dbReference type="Proteomes" id="UP000593567">
    <property type="component" value="Unassembled WGS sequence"/>
</dbReference>
<proteinExistence type="inferred from homology"/>
<comment type="similarity">
    <text evidence="1">Belongs to the peptidase C15 family.</text>
</comment>
<evidence type="ECO:0000256" key="4">
    <source>
        <dbReference type="ARBA" id="ARBA00022807"/>
    </source>
</evidence>
<dbReference type="InterPro" id="IPR036440">
    <property type="entry name" value="Peptidase_C15-like_sf"/>
</dbReference>
<evidence type="ECO:0000313" key="5">
    <source>
        <dbReference type="EMBL" id="KAF6039760.1"/>
    </source>
</evidence>
<accession>A0A7J7KNJ3</accession>
<organism evidence="5 6">
    <name type="scientific">Bugula neritina</name>
    <name type="common">Brown bryozoan</name>
    <name type="synonym">Sertularia neritina</name>
    <dbReference type="NCBI Taxonomy" id="10212"/>
    <lineage>
        <taxon>Eukaryota</taxon>
        <taxon>Metazoa</taxon>
        <taxon>Spiralia</taxon>
        <taxon>Lophotrochozoa</taxon>
        <taxon>Bryozoa</taxon>
        <taxon>Gymnolaemata</taxon>
        <taxon>Cheilostomatida</taxon>
        <taxon>Flustrina</taxon>
        <taxon>Buguloidea</taxon>
        <taxon>Bugulidae</taxon>
        <taxon>Bugula</taxon>
    </lineage>
</organism>
<evidence type="ECO:0000256" key="2">
    <source>
        <dbReference type="ARBA" id="ARBA00022670"/>
    </source>
</evidence>
<dbReference type="AlphaFoldDB" id="A0A7J7KNJ3"/>
<dbReference type="GO" id="GO:0008234">
    <property type="term" value="F:cysteine-type peptidase activity"/>
    <property type="evidence" value="ECO:0007669"/>
    <property type="project" value="UniProtKB-KW"/>
</dbReference>
<sequence>MEVPVTYDAVQIIVPRLWEEYKPQLVVHVGVSHLAEELTIEKLAHNCGYKSLDVNGKTAPSQCYSKTGAECLHTTLDVDKLCKDINDSSCLAMALPSTDAGRYLCEYIYYASLSHSTSSVMFIHVPKLNKPYTVAELADALRCAVLAALKQLNLLHSLPLPGKHVLEEIQRQNNQITKTRELL</sequence>
<evidence type="ECO:0000256" key="3">
    <source>
        <dbReference type="ARBA" id="ARBA00022801"/>
    </source>
</evidence>
<gene>
    <name evidence="5" type="ORF">EB796_001912</name>
</gene>